<evidence type="ECO:0000259" key="9">
    <source>
        <dbReference type="PROSITE" id="PS50089"/>
    </source>
</evidence>
<dbReference type="OrthoDB" id="200848at2759"/>
<comment type="catalytic activity">
    <reaction evidence="1">
        <text>S-ubiquitinyl-[E2 ubiquitin-conjugating enzyme]-L-cysteine + [acceptor protein]-L-lysine = [E2 ubiquitin-conjugating enzyme]-L-cysteine + N(6)-ubiquitinyl-[acceptor protein]-L-lysine.</text>
        <dbReference type="EC" id="2.3.2.27"/>
    </reaction>
</comment>
<dbReference type="InterPro" id="IPR039399">
    <property type="entry name" value="Deltex_C_sf"/>
</dbReference>
<dbReference type="InterPro" id="IPR039398">
    <property type="entry name" value="Deltex_fam"/>
</dbReference>
<protein>
    <recommendedName>
        <fullName evidence="4">RING-type E3 ubiquitin transferase</fullName>
        <ecNumber evidence="4">2.3.2.27</ecNumber>
    </recommendedName>
</protein>
<dbReference type="GO" id="GO:0061630">
    <property type="term" value="F:ubiquitin protein ligase activity"/>
    <property type="evidence" value="ECO:0007669"/>
    <property type="project" value="UniProtKB-EC"/>
</dbReference>
<dbReference type="GO" id="GO:0008270">
    <property type="term" value="F:zinc ion binding"/>
    <property type="evidence" value="ECO:0007669"/>
    <property type="project" value="UniProtKB-KW"/>
</dbReference>
<dbReference type="SMART" id="SM00184">
    <property type="entry name" value="RING"/>
    <property type="match status" value="1"/>
</dbReference>
<feature type="compositionally biased region" description="Low complexity" evidence="8">
    <location>
        <begin position="787"/>
        <end position="799"/>
    </location>
</feature>
<dbReference type="Gene3D" id="3.30.40.10">
    <property type="entry name" value="Zinc/RING finger domain, C3HC4 (zinc finger)"/>
    <property type="match status" value="1"/>
</dbReference>
<dbReference type="Gene3D" id="3.30.390.130">
    <property type="match status" value="1"/>
</dbReference>
<dbReference type="EMBL" id="CAICTM010000075">
    <property type="protein sequence ID" value="CAB9500114.1"/>
    <property type="molecule type" value="Genomic_DNA"/>
</dbReference>
<organism evidence="10 11">
    <name type="scientific">Seminavis robusta</name>
    <dbReference type="NCBI Taxonomy" id="568900"/>
    <lineage>
        <taxon>Eukaryota</taxon>
        <taxon>Sar</taxon>
        <taxon>Stramenopiles</taxon>
        <taxon>Ochrophyta</taxon>
        <taxon>Bacillariophyta</taxon>
        <taxon>Bacillariophyceae</taxon>
        <taxon>Bacillariophycidae</taxon>
        <taxon>Naviculales</taxon>
        <taxon>Naviculaceae</taxon>
        <taxon>Seminavis</taxon>
    </lineage>
</organism>
<accession>A0A9N8DG45</accession>
<dbReference type="InterPro" id="IPR013083">
    <property type="entry name" value="Znf_RING/FYVE/PHD"/>
</dbReference>
<reference evidence="10" key="1">
    <citation type="submission" date="2020-06" db="EMBL/GenBank/DDBJ databases">
        <authorList>
            <consortium name="Plant Systems Biology data submission"/>
        </authorList>
    </citation>
    <scope>NUCLEOTIDE SEQUENCE</scope>
    <source>
        <strain evidence="10">D6</strain>
    </source>
</reference>
<keyword evidence="11" id="KW-1185">Reference proteome</keyword>
<evidence type="ECO:0000256" key="7">
    <source>
        <dbReference type="PROSITE-ProRule" id="PRU00175"/>
    </source>
</evidence>
<dbReference type="GO" id="GO:0007219">
    <property type="term" value="P:Notch signaling pathway"/>
    <property type="evidence" value="ECO:0007669"/>
    <property type="project" value="InterPro"/>
</dbReference>
<dbReference type="Proteomes" id="UP001153069">
    <property type="component" value="Unassembled WGS sequence"/>
</dbReference>
<sequence>MNNLGRGSTADKLDQLDLTRSSSNESAEKSTTRNSSSGGRRSVNASVSAFAVVEILDSDDDEQKENEEDNDKVVLEIPPRAAKRQRRVSTGTGDATNNANNTKQVALDAAIARRWQAQEDLALEQRKQQEEEAMHRGTSGRAFLLVQKVLAAFQEVLQEESSTDVHWKSLVQAVGKDDMVFLAEKMMQCQADFTTSTTSACGSSVEIAYHYTHQERLDSIRQDGLLSRTQIASNTNFQARHGAAFGEGVYVGNNPYAFRSYGDTGLLVAILKGNAATITDRSQIASLSPTVNTVIANKFQINRPQHSAGMDEMVLRDSRQVLPLIRFNKELIGDSCTLDHAGNALLFKLHIKMQQLIHTLFQSNNNSNNNNQKVPVLPTDFVQPSTHAMQWLSQQMAIRTRARLPVPRARRSSRAQQFSTPLGLAPPQPTMMSASNQALAKIVEWASKNPSGPIDPELLKAAQATGMSCNTIELSVQIARQRQLARNRRSSRRIPRASAIQAQVLMQTAQSSNPVGLSAPTVPAGAPQPTKMSAAAMNTTPNRKRHHPTITQNPTPAAPPAAPPQAQFQFPQATQMPVATATPAGAPQPVKMSAAAKQALANVVDWASKNPLGPIDPELLQAAEATWLLRANIEQAVQVARQRRTSRNTRRRIARASSIQAQVLMQAVPQSSNPVFPPANNKTPNRKRPHPTTQSAAPTQPQFPQTTQSAAPTQPQFPQTMPAAANNGAINSRFSRTSARKRAKAQTSVIPQQLIRTVTAPPPTTTITGQPQARTQTHQSPRAAPYASATGPPNATASAAANASTNIGSSAGLYSVLGTIPYHAPATLPSNQDNFARIRCLGDTSEECLLCHESLRVKGRSVRLIGCGHKFHHGCLVAVSNKDSANALRCPNCLVPTGEPQGKCPSGTMKVSSDMQQKLCVSHEQNSFGTYTITYTLPVGVQQVYHDNPGQLYAATERQAYLPQNEQGDKLLRRLKYAWTKGLVFKIGTSVTSGKSGVITWASIPHKSSLKGGAFGFPDPNYFDTCNRALDDLCVPSADLLYPNGSKKDDTALARRNG</sequence>
<feature type="domain" description="RING-type" evidence="9">
    <location>
        <begin position="848"/>
        <end position="893"/>
    </location>
</feature>
<comment type="pathway">
    <text evidence="2">Protein modification; protein ubiquitination.</text>
</comment>
<dbReference type="InterPro" id="IPR001841">
    <property type="entry name" value="Znf_RING"/>
</dbReference>
<dbReference type="PROSITE" id="PS50089">
    <property type="entry name" value="ZF_RING_2"/>
    <property type="match status" value="1"/>
</dbReference>
<evidence type="ECO:0000256" key="4">
    <source>
        <dbReference type="ARBA" id="ARBA00012483"/>
    </source>
</evidence>
<evidence type="ECO:0000256" key="1">
    <source>
        <dbReference type="ARBA" id="ARBA00000900"/>
    </source>
</evidence>
<gene>
    <name evidence="10" type="ORF">SEMRO_76_G041540.1</name>
</gene>
<feature type="region of interest" description="Disordered" evidence="8">
    <location>
        <begin position="56"/>
        <end position="99"/>
    </location>
</feature>
<dbReference type="SUPFAM" id="SSF56399">
    <property type="entry name" value="ADP-ribosylation"/>
    <property type="match status" value="1"/>
</dbReference>
<dbReference type="PANTHER" id="PTHR12622">
    <property type="entry name" value="DELTEX-RELATED"/>
    <property type="match status" value="1"/>
</dbReference>
<dbReference type="AlphaFoldDB" id="A0A9N8DG45"/>
<feature type="compositionally biased region" description="Low complexity" evidence="8">
    <location>
        <begin position="32"/>
        <end position="43"/>
    </location>
</feature>
<keyword evidence="6" id="KW-0479">Metal-binding</keyword>
<comment type="caution">
    <text evidence="10">The sequence shown here is derived from an EMBL/GenBank/DDBJ whole genome shotgun (WGS) entry which is preliminary data.</text>
</comment>
<proteinExistence type="inferred from homology"/>
<feature type="region of interest" description="Disordered" evidence="8">
    <location>
        <begin position="408"/>
        <end position="429"/>
    </location>
</feature>
<comment type="similarity">
    <text evidence="3">Belongs to the Deltex family.</text>
</comment>
<feature type="compositionally biased region" description="Acidic residues" evidence="8">
    <location>
        <begin position="56"/>
        <end position="70"/>
    </location>
</feature>
<dbReference type="InterPro" id="IPR039396">
    <property type="entry name" value="Deltex_C"/>
</dbReference>
<keyword evidence="7" id="KW-0863">Zinc-finger</keyword>
<dbReference type="EC" id="2.3.2.27" evidence="4"/>
<evidence type="ECO:0000256" key="3">
    <source>
        <dbReference type="ARBA" id="ARBA00009413"/>
    </source>
</evidence>
<feature type="compositionally biased region" description="Low complexity" evidence="8">
    <location>
        <begin position="691"/>
        <end position="720"/>
    </location>
</feature>
<feature type="compositionally biased region" description="Low complexity" evidence="8">
    <location>
        <begin position="90"/>
        <end position="99"/>
    </location>
</feature>
<feature type="region of interest" description="Disordered" evidence="8">
    <location>
        <begin position="668"/>
        <end position="720"/>
    </location>
</feature>
<evidence type="ECO:0000313" key="11">
    <source>
        <dbReference type="Proteomes" id="UP001153069"/>
    </source>
</evidence>
<evidence type="ECO:0000256" key="8">
    <source>
        <dbReference type="SAM" id="MobiDB-lite"/>
    </source>
</evidence>
<feature type="region of interest" description="Disordered" evidence="8">
    <location>
        <begin position="1"/>
        <end position="43"/>
    </location>
</feature>
<dbReference type="SUPFAM" id="SSF57850">
    <property type="entry name" value="RING/U-box"/>
    <property type="match status" value="1"/>
</dbReference>
<evidence type="ECO:0000256" key="2">
    <source>
        <dbReference type="ARBA" id="ARBA00004906"/>
    </source>
</evidence>
<keyword evidence="5" id="KW-0808">Transferase</keyword>
<evidence type="ECO:0000256" key="6">
    <source>
        <dbReference type="ARBA" id="ARBA00022723"/>
    </source>
</evidence>
<feature type="region of interest" description="Disordered" evidence="8">
    <location>
        <begin position="511"/>
        <end position="565"/>
    </location>
</feature>
<dbReference type="Pfam" id="PF18102">
    <property type="entry name" value="DTC"/>
    <property type="match status" value="1"/>
</dbReference>
<keyword evidence="7" id="KW-0862">Zinc</keyword>
<name>A0A9N8DG45_9STRA</name>
<feature type="region of interest" description="Disordered" evidence="8">
    <location>
        <begin position="760"/>
        <end position="799"/>
    </location>
</feature>
<dbReference type="GO" id="GO:0016567">
    <property type="term" value="P:protein ubiquitination"/>
    <property type="evidence" value="ECO:0007669"/>
    <property type="project" value="InterPro"/>
</dbReference>
<evidence type="ECO:0000256" key="5">
    <source>
        <dbReference type="ARBA" id="ARBA00022679"/>
    </source>
</evidence>
<evidence type="ECO:0000313" key="10">
    <source>
        <dbReference type="EMBL" id="CAB9500114.1"/>
    </source>
</evidence>